<accession>A0A0V0REQ7</accession>
<organism evidence="1 2">
    <name type="scientific">Trichinella nelsoni</name>
    <dbReference type="NCBI Taxonomy" id="6336"/>
    <lineage>
        <taxon>Eukaryota</taxon>
        <taxon>Metazoa</taxon>
        <taxon>Ecdysozoa</taxon>
        <taxon>Nematoda</taxon>
        <taxon>Enoplea</taxon>
        <taxon>Dorylaimia</taxon>
        <taxon>Trichinellida</taxon>
        <taxon>Trichinellidae</taxon>
        <taxon>Trichinella</taxon>
    </lineage>
</organism>
<evidence type="ECO:0000313" key="2">
    <source>
        <dbReference type="Proteomes" id="UP000054630"/>
    </source>
</evidence>
<comment type="caution">
    <text evidence="1">The sequence shown here is derived from an EMBL/GenBank/DDBJ whole genome shotgun (WGS) entry which is preliminary data.</text>
</comment>
<dbReference type="AlphaFoldDB" id="A0A0V0REQ7"/>
<keyword evidence="2" id="KW-1185">Reference proteome</keyword>
<dbReference type="EMBL" id="JYDL01000257">
    <property type="protein sequence ID" value="KRX12848.1"/>
    <property type="molecule type" value="Genomic_DNA"/>
</dbReference>
<sequence>MEMIKGQRRKAAYKELVLQLRKGQPEVVVGSPSGVVGSPAQGTSTSVHYDDAMSCDLIREATTLPEVDINKLQSKLIYLLIPSGNSRQRGGHQHENRPLPITTKFNVRVAKIQALSALVPEQPQETC</sequence>
<protein>
    <submittedName>
        <fullName evidence="1">Uncharacterized protein</fullName>
    </submittedName>
</protein>
<proteinExistence type="predicted"/>
<reference evidence="1 2" key="1">
    <citation type="submission" date="2015-01" db="EMBL/GenBank/DDBJ databases">
        <title>Evolution of Trichinella species and genotypes.</title>
        <authorList>
            <person name="Korhonen P.K."/>
            <person name="Edoardo P."/>
            <person name="Giuseppe L.R."/>
            <person name="Gasser R.B."/>
        </authorList>
    </citation>
    <scope>NUCLEOTIDE SEQUENCE [LARGE SCALE GENOMIC DNA]</scope>
    <source>
        <strain evidence="1">ISS37</strain>
    </source>
</reference>
<evidence type="ECO:0000313" key="1">
    <source>
        <dbReference type="EMBL" id="KRX12848.1"/>
    </source>
</evidence>
<gene>
    <name evidence="1" type="ORF">T07_10026</name>
</gene>
<dbReference type="OrthoDB" id="10628616at2759"/>
<dbReference type="Proteomes" id="UP000054630">
    <property type="component" value="Unassembled WGS sequence"/>
</dbReference>
<name>A0A0V0REQ7_9BILA</name>